<dbReference type="Proteomes" id="UP001589920">
    <property type="component" value="Unassembled WGS sequence"/>
</dbReference>
<reference evidence="2 3" key="1">
    <citation type="submission" date="2024-09" db="EMBL/GenBank/DDBJ databases">
        <authorList>
            <person name="Sun Q."/>
            <person name="Mori K."/>
        </authorList>
    </citation>
    <scope>NUCLEOTIDE SEQUENCE [LARGE SCALE GENOMIC DNA]</scope>
    <source>
        <strain evidence="2 3">KCTC 42086</strain>
    </source>
</reference>
<keyword evidence="1" id="KW-0472">Membrane</keyword>
<name>A0ABV6T8J9_9RHOB</name>
<gene>
    <name evidence="2" type="ORF">ACFHYO_15985</name>
</gene>
<proteinExistence type="predicted"/>
<evidence type="ECO:0000313" key="2">
    <source>
        <dbReference type="EMBL" id="MFC0813593.1"/>
    </source>
</evidence>
<keyword evidence="1" id="KW-0812">Transmembrane</keyword>
<evidence type="ECO:0000313" key="3">
    <source>
        <dbReference type="Proteomes" id="UP001589920"/>
    </source>
</evidence>
<keyword evidence="3" id="KW-1185">Reference proteome</keyword>
<organism evidence="2 3">
    <name type="scientific">Paracoccus panacisoli</name>
    <dbReference type="NCBI Taxonomy" id="1510163"/>
    <lineage>
        <taxon>Bacteria</taxon>
        <taxon>Pseudomonadati</taxon>
        <taxon>Pseudomonadota</taxon>
        <taxon>Alphaproteobacteria</taxon>
        <taxon>Rhodobacterales</taxon>
        <taxon>Paracoccaceae</taxon>
        <taxon>Paracoccus</taxon>
    </lineage>
</organism>
<feature type="transmembrane region" description="Helical" evidence="1">
    <location>
        <begin position="15"/>
        <end position="38"/>
    </location>
</feature>
<comment type="caution">
    <text evidence="2">The sequence shown here is derived from an EMBL/GenBank/DDBJ whole genome shotgun (WGS) entry which is preliminary data.</text>
</comment>
<accession>A0ABV6T8J9</accession>
<keyword evidence="1" id="KW-1133">Transmembrane helix</keyword>
<protein>
    <submittedName>
        <fullName evidence="2">Uncharacterized protein</fullName>
    </submittedName>
</protein>
<sequence length="52" mass="5462">MLGTIPSGLGERQIAAVRCAVMCVLSIMMVSPSAPGWANSTKIRAKTPICDQ</sequence>
<dbReference type="EMBL" id="JBHMQU010000113">
    <property type="protein sequence ID" value="MFC0813593.1"/>
    <property type="molecule type" value="Genomic_DNA"/>
</dbReference>
<evidence type="ECO:0000256" key="1">
    <source>
        <dbReference type="SAM" id="Phobius"/>
    </source>
</evidence>